<evidence type="ECO:0000313" key="1">
    <source>
        <dbReference type="EMBL" id="GFK93609.1"/>
    </source>
</evidence>
<dbReference type="Proteomes" id="UP000494245">
    <property type="component" value="Unassembled WGS sequence"/>
</dbReference>
<comment type="caution">
    <text evidence="1">The sequence shown here is derived from an EMBL/GenBank/DDBJ whole genome shotgun (WGS) entry which is preliminary data.</text>
</comment>
<accession>A0A6V8LU28</accession>
<evidence type="ECO:0000313" key="2">
    <source>
        <dbReference type="Proteomes" id="UP000494245"/>
    </source>
</evidence>
<reference evidence="1 2" key="2">
    <citation type="submission" date="2020-05" db="EMBL/GenBank/DDBJ databases">
        <title>Draft genome sequence of Desulfovibrio sp. strainFSS-1.</title>
        <authorList>
            <person name="Shimoshige H."/>
            <person name="Kobayashi H."/>
            <person name="Maekawa T."/>
        </authorList>
    </citation>
    <scope>NUCLEOTIDE SEQUENCE [LARGE SCALE GENOMIC DNA]</scope>
    <source>
        <strain evidence="1 2">SIID29052-01</strain>
    </source>
</reference>
<protein>
    <submittedName>
        <fullName evidence="1">Uncharacterized protein</fullName>
    </submittedName>
</protein>
<gene>
    <name evidence="1" type="ORF">NNJEOMEG_01443</name>
</gene>
<reference evidence="1 2" key="1">
    <citation type="submission" date="2020-04" db="EMBL/GenBank/DDBJ databases">
        <authorList>
            <consortium name="Desulfovibrio sp. FSS-1 genome sequencing consortium"/>
            <person name="Shimoshige H."/>
            <person name="Kobayashi H."/>
            <person name="Maekawa T."/>
        </authorList>
    </citation>
    <scope>NUCLEOTIDE SEQUENCE [LARGE SCALE GENOMIC DNA]</scope>
    <source>
        <strain evidence="1 2">SIID29052-01</strain>
    </source>
</reference>
<sequence length="160" mass="18076">MILAHYSKIISIPTSSLFILLAVSMLLLSVPNRCLAGEPEELKEIALRIKAMVEKEDTKGLVASIADTIWFVDDPLSRKQVARLLANKKSWLYKHLFVGDESIRSYLLKADDITIEFHRLSEKAWSISYVSQKTYTRSVPGLTFMKNGKGWLLVSLFSNG</sequence>
<organism evidence="1 2">
    <name type="scientific">Fundidesulfovibrio magnetotacticus</name>
    <dbReference type="NCBI Taxonomy" id="2730080"/>
    <lineage>
        <taxon>Bacteria</taxon>
        <taxon>Pseudomonadati</taxon>
        <taxon>Thermodesulfobacteriota</taxon>
        <taxon>Desulfovibrionia</taxon>
        <taxon>Desulfovibrionales</taxon>
        <taxon>Desulfovibrionaceae</taxon>
        <taxon>Fundidesulfovibrio</taxon>
    </lineage>
</organism>
<name>A0A6V8LU28_9BACT</name>
<proteinExistence type="predicted"/>
<dbReference type="EMBL" id="BLTE01000005">
    <property type="protein sequence ID" value="GFK93609.1"/>
    <property type="molecule type" value="Genomic_DNA"/>
</dbReference>
<dbReference type="AlphaFoldDB" id="A0A6V8LU28"/>
<keyword evidence="2" id="KW-1185">Reference proteome</keyword>